<reference evidence="3" key="1">
    <citation type="journal article" date="2020" name="Nat. Commun.">
        <title>Genome sequence of the cluster root forming white lupin.</title>
        <authorList>
            <person name="Hufnagel B."/>
            <person name="Marques A."/>
            <person name="Soriano A."/>
            <person name="Marques L."/>
            <person name="Divol F."/>
            <person name="Doumas P."/>
            <person name="Sallet E."/>
            <person name="Mancinotti D."/>
            <person name="Carrere S."/>
            <person name="Marande W."/>
            <person name="Arribat S."/>
            <person name="Keller J."/>
            <person name="Huneau C."/>
            <person name="Blein T."/>
            <person name="Aime D."/>
            <person name="Laguerre M."/>
            <person name="Taylor J."/>
            <person name="Schubert V."/>
            <person name="Nelson M."/>
            <person name="Geu-Flores F."/>
            <person name="Crespi M."/>
            <person name="Gallardo-Guerrero K."/>
            <person name="Delaux P.-M."/>
            <person name="Salse J."/>
            <person name="Berges H."/>
            <person name="Guyot R."/>
            <person name="Gouzy J."/>
            <person name="Peret B."/>
        </authorList>
    </citation>
    <scope>NUCLEOTIDE SEQUENCE [LARGE SCALE GENOMIC DNA]</scope>
    <source>
        <strain evidence="3">cv. Amiga</strain>
    </source>
</reference>
<evidence type="ECO:0000313" key="3">
    <source>
        <dbReference type="Proteomes" id="UP000447434"/>
    </source>
</evidence>
<evidence type="ECO:0000313" key="2">
    <source>
        <dbReference type="EMBL" id="KAE9584607.1"/>
    </source>
</evidence>
<dbReference type="EMBL" id="WOCE01000025">
    <property type="protein sequence ID" value="KAE9584607.1"/>
    <property type="molecule type" value="Genomic_DNA"/>
</dbReference>
<sequence>MQTVEDRASCRKHRPFIEEPKMMLRGTFHKTKIFFHKKLKTLRSFFFGGYQRLPRSLSFNPFHCSSSNARTYTSGRLYNDFYDHLQPDLNIAKRFGNNDISNSKEPAVEDTACSESFMSFSKQSSQKSSIHEDKAKEKKNKFGPSKLGKGEDLSSKNMKKGTHVLAQKMKELDMIDENDLEHVLDIEEALHYYSCLKSPVYLDIVDKFFVDMHSEFSAPQPSVKIKPSKR</sequence>
<keyword evidence="3" id="KW-1185">Reference proteome</keyword>
<protein>
    <submittedName>
        <fullName evidence="2">Uncharacterized protein</fullName>
    </submittedName>
</protein>
<evidence type="ECO:0000256" key="1">
    <source>
        <dbReference type="SAM" id="MobiDB-lite"/>
    </source>
</evidence>
<dbReference type="OrthoDB" id="1928787at2759"/>
<dbReference type="Proteomes" id="UP000447434">
    <property type="component" value="Chromosome 25"/>
</dbReference>
<accession>A0A6A4ND92</accession>
<dbReference type="AlphaFoldDB" id="A0A6A4ND92"/>
<comment type="caution">
    <text evidence="2">The sequence shown here is derived from an EMBL/GenBank/DDBJ whole genome shotgun (WGS) entry which is preliminary data.</text>
</comment>
<name>A0A6A4ND92_LUPAL</name>
<proteinExistence type="predicted"/>
<gene>
    <name evidence="2" type="ORF">Lalb_Chr25g0279881</name>
</gene>
<dbReference type="PANTHER" id="PTHR35461">
    <property type="entry name" value="BNAANNG14610D PROTEIN"/>
    <property type="match status" value="1"/>
</dbReference>
<feature type="region of interest" description="Disordered" evidence="1">
    <location>
        <begin position="119"/>
        <end position="159"/>
    </location>
</feature>
<dbReference type="PANTHER" id="PTHR35461:SF5">
    <property type="entry name" value="RNA HELICASE DDX11-LIKE PROTEIN, PUTATIVE-RELATED"/>
    <property type="match status" value="1"/>
</dbReference>
<feature type="compositionally biased region" description="Low complexity" evidence="1">
    <location>
        <begin position="119"/>
        <end position="128"/>
    </location>
</feature>
<organism evidence="2 3">
    <name type="scientific">Lupinus albus</name>
    <name type="common">White lupine</name>
    <name type="synonym">Lupinus termis</name>
    <dbReference type="NCBI Taxonomy" id="3870"/>
    <lineage>
        <taxon>Eukaryota</taxon>
        <taxon>Viridiplantae</taxon>
        <taxon>Streptophyta</taxon>
        <taxon>Embryophyta</taxon>
        <taxon>Tracheophyta</taxon>
        <taxon>Spermatophyta</taxon>
        <taxon>Magnoliopsida</taxon>
        <taxon>eudicotyledons</taxon>
        <taxon>Gunneridae</taxon>
        <taxon>Pentapetalae</taxon>
        <taxon>rosids</taxon>
        <taxon>fabids</taxon>
        <taxon>Fabales</taxon>
        <taxon>Fabaceae</taxon>
        <taxon>Papilionoideae</taxon>
        <taxon>50 kb inversion clade</taxon>
        <taxon>genistoids sensu lato</taxon>
        <taxon>core genistoids</taxon>
        <taxon>Genisteae</taxon>
        <taxon>Lupinus</taxon>
    </lineage>
</organism>